<keyword evidence="2" id="KW-1185">Reference proteome</keyword>
<reference evidence="1" key="1">
    <citation type="submission" date="2018-03" db="EMBL/GenBank/DDBJ databases">
        <authorList>
            <person name="Guldener U."/>
        </authorList>
    </citation>
    <scope>NUCLEOTIDE SEQUENCE</scope>
</reference>
<proteinExistence type="predicted"/>
<accession>A0AAE8SS59</accession>
<evidence type="ECO:0000313" key="1">
    <source>
        <dbReference type="EMBL" id="SPN98798.1"/>
    </source>
</evidence>
<dbReference type="Proteomes" id="UP001187682">
    <property type="component" value="Unassembled WGS sequence"/>
</dbReference>
<dbReference type="EMBL" id="ONZQ02000002">
    <property type="protein sequence ID" value="SPN98798.1"/>
    <property type="molecule type" value="Genomic_DNA"/>
</dbReference>
<sequence>MASGELAE</sequence>
<evidence type="ECO:0000313" key="2">
    <source>
        <dbReference type="Proteomes" id="UP001187682"/>
    </source>
</evidence>
<organism evidence="1 2">
    <name type="scientific">Cephalotrichum gorgonifer</name>
    <dbReference type="NCBI Taxonomy" id="2041049"/>
    <lineage>
        <taxon>Eukaryota</taxon>
        <taxon>Fungi</taxon>
        <taxon>Dikarya</taxon>
        <taxon>Ascomycota</taxon>
        <taxon>Pezizomycotina</taxon>
        <taxon>Sordariomycetes</taxon>
        <taxon>Hypocreomycetidae</taxon>
        <taxon>Microascales</taxon>
        <taxon>Microascaceae</taxon>
        <taxon>Cephalotrichum</taxon>
    </lineage>
</organism>
<gene>
    <name evidence="1" type="ORF">DNG_01839</name>
</gene>
<comment type="caution">
    <text evidence="1">The sequence shown here is derived from an EMBL/GenBank/DDBJ whole genome shotgun (WGS) entry which is preliminary data.</text>
</comment>
<name>A0AAE8SS59_9PEZI</name>
<protein>
    <submittedName>
        <fullName evidence="1">Uncharacterized protein</fullName>
    </submittedName>
</protein>